<feature type="compositionally biased region" description="Low complexity" evidence="17">
    <location>
        <begin position="794"/>
        <end position="812"/>
    </location>
</feature>
<evidence type="ECO:0000256" key="4">
    <source>
        <dbReference type="ARBA" id="ARBA00022475"/>
    </source>
</evidence>
<dbReference type="GO" id="GO:0007018">
    <property type="term" value="P:microtubule-based movement"/>
    <property type="evidence" value="ECO:0007669"/>
    <property type="project" value="InterPro"/>
</dbReference>
<keyword evidence="4" id="KW-1003">Cell membrane</keyword>
<feature type="region of interest" description="Disordered" evidence="17">
    <location>
        <begin position="832"/>
        <end position="858"/>
    </location>
</feature>
<evidence type="ECO:0000256" key="12">
    <source>
        <dbReference type="ARBA" id="ARBA00023136"/>
    </source>
</evidence>
<feature type="region of interest" description="Disordered" evidence="17">
    <location>
        <begin position="1312"/>
        <end position="1349"/>
    </location>
</feature>
<evidence type="ECO:0000256" key="10">
    <source>
        <dbReference type="ARBA" id="ARBA00022840"/>
    </source>
</evidence>
<evidence type="ECO:0000256" key="2">
    <source>
        <dbReference type="ARBA" id="ARBA00004430"/>
    </source>
</evidence>
<feature type="coiled-coil region" evidence="16">
    <location>
        <begin position="1746"/>
        <end position="1787"/>
    </location>
</feature>
<feature type="binding site" evidence="15">
    <location>
        <begin position="1018"/>
        <end position="1025"/>
    </location>
    <ligand>
        <name>ATP</name>
        <dbReference type="ChEBI" id="CHEBI:30616"/>
    </ligand>
</feature>
<keyword evidence="15" id="KW-0505">Motor protein</keyword>
<evidence type="ECO:0000256" key="1">
    <source>
        <dbReference type="ARBA" id="ARBA00004236"/>
    </source>
</evidence>
<dbReference type="Pfam" id="PF00225">
    <property type="entry name" value="Kinesin"/>
    <property type="match status" value="2"/>
</dbReference>
<keyword evidence="13" id="KW-0206">Cytoskeleton</keyword>
<evidence type="ECO:0000256" key="7">
    <source>
        <dbReference type="ARBA" id="ARBA00022737"/>
    </source>
</evidence>
<evidence type="ECO:0000256" key="5">
    <source>
        <dbReference type="ARBA" id="ARBA00022490"/>
    </source>
</evidence>
<evidence type="ECO:0000256" key="6">
    <source>
        <dbReference type="ARBA" id="ARBA00022574"/>
    </source>
</evidence>
<dbReference type="GO" id="GO:0003777">
    <property type="term" value="F:microtubule motor activity"/>
    <property type="evidence" value="ECO:0007669"/>
    <property type="project" value="InterPro"/>
</dbReference>
<dbReference type="SUPFAM" id="SSF52540">
    <property type="entry name" value="P-loop containing nucleoside triphosphate hydrolases"/>
    <property type="match status" value="1"/>
</dbReference>
<keyword evidence="8 15" id="KW-0547">Nucleotide-binding</keyword>
<dbReference type="GO" id="GO:0097541">
    <property type="term" value="C:axonemal basal plate"/>
    <property type="evidence" value="ECO:0007669"/>
    <property type="project" value="TreeGrafter"/>
</dbReference>
<keyword evidence="20" id="KW-1185">Reference proteome</keyword>
<keyword evidence="10 15" id="KW-0067">ATP-binding</keyword>
<evidence type="ECO:0000256" key="15">
    <source>
        <dbReference type="PROSITE-ProRule" id="PRU00283"/>
    </source>
</evidence>
<keyword evidence="11" id="KW-0969">Cilium</keyword>
<keyword evidence="7" id="KW-0677">Repeat</keyword>
<keyword evidence="16" id="KW-0175">Coiled coil</keyword>
<dbReference type="SMART" id="SM00129">
    <property type="entry name" value="KISc"/>
    <property type="match status" value="1"/>
</dbReference>
<dbReference type="GO" id="GO:0005524">
    <property type="term" value="F:ATP binding"/>
    <property type="evidence" value="ECO:0007669"/>
    <property type="project" value="UniProtKB-UniRule"/>
</dbReference>
<evidence type="ECO:0000256" key="8">
    <source>
        <dbReference type="ARBA" id="ARBA00022741"/>
    </source>
</evidence>
<evidence type="ECO:0000256" key="11">
    <source>
        <dbReference type="ARBA" id="ARBA00023069"/>
    </source>
</evidence>
<evidence type="ECO:0000256" key="9">
    <source>
        <dbReference type="ARBA" id="ARBA00022794"/>
    </source>
</evidence>
<evidence type="ECO:0000256" key="14">
    <source>
        <dbReference type="ARBA" id="ARBA00023273"/>
    </source>
</evidence>
<dbReference type="Proteomes" id="UP001159042">
    <property type="component" value="Unassembled WGS sequence"/>
</dbReference>
<dbReference type="InterPro" id="IPR011047">
    <property type="entry name" value="Quinoprotein_ADH-like_sf"/>
</dbReference>
<comment type="similarity">
    <text evidence="3">Belongs to the WD repeat fritz family.</text>
</comment>
<feature type="region of interest" description="Disordered" evidence="17">
    <location>
        <begin position="794"/>
        <end position="819"/>
    </location>
</feature>
<organism evidence="19 20">
    <name type="scientific">Exocentrus adspersus</name>
    <dbReference type="NCBI Taxonomy" id="1586481"/>
    <lineage>
        <taxon>Eukaryota</taxon>
        <taxon>Metazoa</taxon>
        <taxon>Ecdysozoa</taxon>
        <taxon>Arthropoda</taxon>
        <taxon>Hexapoda</taxon>
        <taxon>Insecta</taxon>
        <taxon>Pterygota</taxon>
        <taxon>Neoptera</taxon>
        <taxon>Endopterygota</taxon>
        <taxon>Coleoptera</taxon>
        <taxon>Polyphaga</taxon>
        <taxon>Cucujiformia</taxon>
        <taxon>Chrysomeloidea</taxon>
        <taxon>Cerambycidae</taxon>
        <taxon>Lamiinae</taxon>
        <taxon>Acanthocinini</taxon>
        <taxon>Exocentrus</taxon>
    </lineage>
</organism>
<dbReference type="GO" id="GO:0005886">
    <property type="term" value="C:plasma membrane"/>
    <property type="evidence" value="ECO:0007669"/>
    <property type="project" value="UniProtKB-SubCell"/>
</dbReference>
<dbReference type="GO" id="GO:0044782">
    <property type="term" value="P:cilium organization"/>
    <property type="evidence" value="ECO:0007669"/>
    <property type="project" value="TreeGrafter"/>
</dbReference>
<comment type="subcellular location">
    <subcellularLocation>
        <location evidence="1">Cell membrane</location>
    </subcellularLocation>
    <subcellularLocation>
        <location evidence="2">Cytoplasm</location>
        <location evidence="2">Cytoskeleton</location>
        <location evidence="2">Cilium axoneme</location>
    </subcellularLocation>
</comment>
<keyword evidence="14" id="KW-0966">Cell projection</keyword>
<comment type="similarity">
    <text evidence="15">Belongs to the TRAFAC class myosin-kinesin ATPase superfamily. Kinesin family.</text>
</comment>
<evidence type="ECO:0000256" key="16">
    <source>
        <dbReference type="SAM" id="Coils"/>
    </source>
</evidence>
<evidence type="ECO:0000259" key="18">
    <source>
        <dbReference type="PROSITE" id="PS50067"/>
    </source>
</evidence>
<feature type="region of interest" description="Disordered" evidence="17">
    <location>
        <begin position="1579"/>
        <end position="1605"/>
    </location>
</feature>
<dbReference type="InterPro" id="IPR001752">
    <property type="entry name" value="Kinesin_motor_dom"/>
</dbReference>
<dbReference type="InterPro" id="IPR027417">
    <property type="entry name" value="P-loop_NTPase"/>
</dbReference>
<dbReference type="Pfam" id="PF11768">
    <property type="entry name" value="Frtz"/>
    <property type="match status" value="2"/>
</dbReference>
<evidence type="ECO:0000313" key="19">
    <source>
        <dbReference type="EMBL" id="KAJ8922745.1"/>
    </source>
</evidence>
<reference evidence="19 20" key="1">
    <citation type="journal article" date="2023" name="Insect Mol. Biol.">
        <title>Genome sequencing provides insights into the evolution of gene families encoding plant cell wall-degrading enzymes in longhorned beetles.</title>
        <authorList>
            <person name="Shin N.R."/>
            <person name="Okamura Y."/>
            <person name="Kirsch R."/>
            <person name="Pauchet Y."/>
        </authorList>
    </citation>
    <scope>NUCLEOTIDE SEQUENCE [LARGE SCALE GENOMIC DNA]</scope>
    <source>
        <strain evidence="19">EAD_L_NR</strain>
    </source>
</reference>
<dbReference type="InterPro" id="IPR024511">
    <property type="entry name" value="Frtz"/>
</dbReference>
<dbReference type="EMBL" id="JANEYG010000006">
    <property type="protein sequence ID" value="KAJ8922745.1"/>
    <property type="molecule type" value="Genomic_DNA"/>
</dbReference>
<accession>A0AAV8W9M1</accession>
<dbReference type="PRINTS" id="PR00380">
    <property type="entry name" value="KINESINHEAVY"/>
</dbReference>
<evidence type="ECO:0000256" key="3">
    <source>
        <dbReference type="ARBA" id="ARBA00006059"/>
    </source>
</evidence>
<name>A0AAV8W9M1_9CUCU</name>
<proteinExistence type="inferred from homology"/>
<keyword evidence="6" id="KW-0853">WD repeat</keyword>
<evidence type="ECO:0000256" key="17">
    <source>
        <dbReference type="SAM" id="MobiDB-lite"/>
    </source>
</evidence>
<evidence type="ECO:0000256" key="13">
    <source>
        <dbReference type="ARBA" id="ARBA00023212"/>
    </source>
</evidence>
<sequence length="1913" mass="214327">MVTLLSVIHFWTTQEDVNIKHIDYGSFKYYSKKDNTDSLAAQSKKQYCEQRGIIWSPLNKRPLKLRDKLKELEEHLIHNRIVFFTWDENKLKLLLSTGLLVNIVVNNDTGDISSIAFDKQLSTKLQVNIICDGVIIDNQVICISNDGHVFGFGGQWKDGWVLEGGPRRKLYYHGDWLAVWGKAGAEHPQPWSPLAKDYQRANLHLYWIGARDPELLAYKKTDGEPLQVIVSKACSRTLIVVEQKVTQRGAVSAEVSSFELLGNHLKRVSVTSVPLQSHIVCSALNSSEDRLLISCIDGSLALLDRNKGSTITVKAAFIVTFIVWHGQDAVVAVANDRGQVQYYDTALNCIKSQILGEDCTPAAIIDLSCYFNMQFSVASVSWGPRDMIVCLEQGPIAVITHVDGSLTFKALIHKYLNLGKVDNAIKLLLSWEFNDDSFFCLQKIVAFLMRLALTEDVAQNIQNALGSFHNSPVPIRPQIRHRFGTQVFSLTRRFFHQLVRANMFETAFLLAVDVGHHDLFMDLHYIAVEIGETEMATAARAQASTLLSRCSSEISHCSRSSCSQCSDSESSSSEEYNTVKAQSKPSSFKTEVLPPPANSDLTFNLSETATYRAINEKENNTTASPMLECSKLSFTPRATYVKAPQVPSTFTKHSLVTTTPPAPFTPPLPNLSSTSSGSMSYLQNSATVTSSFHTPSNVFACSQAKFLGYNNFYSSGMPRMSSSFLSGSMSNITSKNQQSSPLYSAFSSSNLSVNNIKKSFTTINKVLPPPLPLLSSSFTHEPVVLSSNLNPSYNNTSSALSSSSDSSSTNASGKKQQAKVKFSDTVTAFIVPEIKRPQRPPPPPHVTDPQKELADSLPLCHPNEDYLKDFTPVRKEENDDSEGGQTKIKVASRVKINAMRKPIVPFCKPILQNSLFNRSYVPFANHITVSVVNRDEVDTMEIHVDTAIRVCPVEYSGEVICVQSNPLNNTIQLSNNQVYPVNYALPTNCCQNTLFSTVIAPLVNFLLEGCDVSVVAIGQSGTGKTYTLYGPGFHFASSEAEYGIIPRFIREVFTKVRQYRDRSSTVHITWSQISGENVQDLLGGGSVECTDILDVFQLIQLGMSNLSSKNVHTLFTLTLEQQWPVDSIIHHKVATASFADLAGCEKLVMYDGSGLMQTIPVDIGLQSLQRCIMTLSEPCLSRFSPSQVPYGQSVLTTLLRDSFGGRAKTLVIGCISPLLSDFTETLYTLQLAVRAQLVKNIVTVNSYSTYEMSQDNFDVFGLQFAANQLLKLVSNAEELFQKLVLNGCLNKTELEQVSHWLTLKQECEECLSENSEPHRSLERIEEEIEGSAETESDSEGGAIEEEESQDLLEKVDVLMERFKSSTDAMISELNAAFTKSSLLSKDSVNSSSNTYRSKGARGRRGSIHSLDELPLSINSLKFSEEDAIAEDEQKEDAPLSYEMKKKMLKQVNAAISGCQKQINDLEQTIKVKENLMNQLFKYKDTQSSAYTKIELKRQKLKKEYQSVQGKMMQAQTQKNHYLEDKYKSELEEVEVKLKDAESLKNLTGDGDKKLKDLESSLRVSKKQLEKLKRYKKKEEKRRLNYENQVKEEKTKAAGSVEGKSKSQDDSTAIALIGKASVLDSDEINENIILPNGDLEELRHEIRNLRKTRDYLLEQKFRIDTKSQNKKIINDVDERKLLQFEEAIEAIDLAIEYKNEILCGHKPVSERALERVEEQGDKMLMDRLMKLNENEMRVLLHKYFQKVVDLRSSTKKLEVQVVEYENQNESLLCRMQNLSHTLQQVRLEGERRMISLQQQHEDKIHLVLRHLANDGNGDGDQVISRVLSNKVLPHAVGAASKQVGKSSSLITRITSIARHEIVPRQLQSVIPAPQAKITRQKNKLFIQQTNKDQDEQEVKLVNWITWNIQGKKIG</sequence>
<dbReference type="SUPFAM" id="SSF50998">
    <property type="entry name" value="Quinoprotein alcohol dehydrogenase-like"/>
    <property type="match status" value="1"/>
</dbReference>
<protein>
    <recommendedName>
        <fullName evidence="18">Kinesin motor domain-containing protein</fullName>
    </recommendedName>
</protein>
<dbReference type="PANTHER" id="PTHR13667">
    <property type="entry name" value="HOMOLOC-13"/>
    <property type="match status" value="1"/>
</dbReference>
<keyword evidence="5" id="KW-0963">Cytoplasm</keyword>
<keyword evidence="9" id="KW-0970">Cilium biogenesis/degradation</keyword>
<dbReference type="GO" id="GO:0007399">
    <property type="term" value="P:nervous system development"/>
    <property type="evidence" value="ECO:0007669"/>
    <property type="project" value="TreeGrafter"/>
</dbReference>
<dbReference type="PROSITE" id="PS50067">
    <property type="entry name" value="KINESIN_MOTOR_2"/>
    <property type="match status" value="1"/>
</dbReference>
<dbReference type="GO" id="GO:0045184">
    <property type="term" value="P:establishment of protein localization"/>
    <property type="evidence" value="ECO:0007669"/>
    <property type="project" value="TreeGrafter"/>
</dbReference>
<evidence type="ECO:0000313" key="20">
    <source>
        <dbReference type="Proteomes" id="UP001159042"/>
    </source>
</evidence>
<dbReference type="PANTHER" id="PTHR13667:SF5">
    <property type="entry name" value="WD REPEAT-CONTAINING AND PLANAR CELL POLARITY EFFECTOR PROTEIN FRITZ HOMOLOG"/>
    <property type="match status" value="1"/>
</dbReference>
<keyword evidence="12" id="KW-0472">Membrane</keyword>
<feature type="compositionally biased region" description="Basic and acidic residues" evidence="17">
    <location>
        <begin position="1579"/>
        <end position="1595"/>
    </location>
</feature>
<dbReference type="GO" id="GO:0008017">
    <property type="term" value="F:microtubule binding"/>
    <property type="evidence" value="ECO:0007669"/>
    <property type="project" value="InterPro"/>
</dbReference>
<gene>
    <name evidence="19" type="ORF">NQ315_007780</name>
</gene>
<dbReference type="InterPro" id="IPR036961">
    <property type="entry name" value="Kinesin_motor_dom_sf"/>
</dbReference>
<dbReference type="Gene3D" id="3.40.850.10">
    <property type="entry name" value="Kinesin motor domain"/>
    <property type="match status" value="2"/>
</dbReference>
<feature type="compositionally biased region" description="Acidic residues" evidence="17">
    <location>
        <begin position="1324"/>
        <end position="1349"/>
    </location>
</feature>
<feature type="domain" description="Kinesin motor" evidence="18">
    <location>
        <begin position="943"/>
        <end position="1238"/>
    </location>
</feature>
<comment type="caution">
    <text evidence="19">The sequence shown here is derived from an EMBL/GenBank/DDBJ whole genome shotgun (WGS) entry which is preliminary data.</text>
</comment>